<organism evidence="1 2">
    <name type="scientific">Paenimyroides ceti</name>
    <dbReference type="NCBI Taxonomy" id="395087"/>
    <lineage>
        <taxon>Bacteria</taxon>
        <taxon>Pseudomonadati</taxon>
        <taxon>Bacteroidota</taxon>
        <taxon>Flavobacteriia</taxon>
        <taxon>Flavobacteriales</taxon>
        <taxon>Flavobacteriaceae</taxon>
        <taxon>Paenimyroides</taxon>
    </lineage>
</organism>
<gene>
    <name evidence="1" type="ORF">QW060_06500</name>
</gene>
<reference evidence="2" key="1">
    <citation type="journal article" date="2019" name="Int. J. Syst. Evol. Microbiol.">
        <title>The Global Catalogue of Microorganisms (GCM) 10K type strain sequencing project: providing services to taxonomists for standard genome sequencing and annotation.</title>
        <authorList>
            <consortium name="The Broad Institute Genomics Platform"/>
            <consortium name="The Broad Institute Genome Sequencing Center for Infectious Disease"/>
            <person name="Wu L."/>
            <person name="Ma J."/>
        </authorList>
    </citation>
    <scope>NUCLEOTIDE SEQUENCE [LARGE SCALE GENOMIC DNA]</scope>
    <source>
        <strain evidence="2">CECT 7184</strain>
    </source>
</reference>
<dbReference type="Proteomes" id="UP001242368">
    <property type="component" value="Unassembled WGS sequence"/>
</dbReference>
<name>A0ABT8CRN7_9FLAO</name>
<evidence type="ECO:0000313" key="1">
    <source>
        <dbReference type="EMBL" id="MDN3706781.1"/>
    </source>
</evidence>
<dbReference type="NCBIfam" id="TIGR01200">
    <property type="entry name" value="GLPGLI"/>
    <property type="match status" value="1"/>
</dbReference>
<proteinExistence type="predicted"/>
<dbReference type="RefSeq" id="WP_290362834.1">
    <property type="nucleotide sequence ID" value="NZ_JAUFQU010000001.1"/>
</dbReference>
<accession>A0ABT8CRN7</accession>
<keyword evidence="2" id="KW-1185">Reference proteome</keyword>
<dbReference type="Pfam" id="PF09697">
    <property type="entry name" value="Porph_ging"/>
    <property type="match status" value="1"/>
</dbReference>
<comment type="caution">
    <text evidence="1">The sequence shown here is derived from an EMBL/GenBank/DDBJ whole genome shotgun (WGS) entry which is preliminary data.</text>
</comment>
<evidence type="ECO:0000313" key="2">
    <source>
        <dbReference type="Proteomes" id="UP001242368"/>
    </source>
</evidence>
<sequence>MQIHDGQTKTIGGYECTKATCFFRGTPIVAYFSTEIPIQFGPWKFKNLPGLIMELSTLSPTYNTTWRVEQIIYPFKNREFGRDINVPKKRITLKEEIEIEEKNFRESDEQSRAMLPEGVTMEESKRVRIDVEKIYEWEK</sequence>
<protein>
    <submittedName>
        <fullName evidence="1">GLPGLI family protein</fullName>
    </submittedName>
</protein>
<dbReference type="EMBL" id="JAUFQU010000001">
    <property type="protein sequence ID" value="MDN3706781.1"/>
    <property type="molecule type" value="Genomic_DNA"/>
</dbReference>
<dbReference type="InterPro" id="IPR005901">
    <property type="entry name" value="GLPGLI"/>
</dbReference>